<organism evidence="4 5">
    <name type="scientific">Pyxicephalus adspersus</name>
    <name type="common">African bullfrog</name>
    <dbReference type="NCBI Taxonomy" id="30357"/>
    <lineage>
        <taxon>Eukaryota</taxon>
        <taxon>Metazoa</taxon>
        <taxon>Chordata</taxon>
        <taxon>Craniata</taxon>
        <taxon>Vertebrata</taxon>
        <taxon>Euteleostomi</taxon>
        <taxon>Amphibia</taxon>
        <taxon>Batrachia</taxon>
        <taxon>Anura</taxon>
        <taxon>Neobatrachia</taxon>
        <taxon>Ranoidea</taxon>
        <taxon>Pyxicephalidae</taxon>
        <taxon>Pyxicephalinae</taxon>
        <taxon>Pyxicephalus</taxon>
    </lineage>
</organism>
<gene>
    <name evidence="4" type="ORF">GDO54_014863</name>
</gene>
<keyword evidence="1" id="KW-1015">Disulfide bond</keyword>
<evidence type="ECO:0000256" key="2">
    <source>
        <dbReference type="SAM" id="SignalP"/>
    </source>
</evidence>
<feature type="chain" id="PRO_5043382703" description="Fibrinogen C-terminal domain-containing protein" evidence="2">
    <location>
        <begin position="23"/>
        <end position="256"/>
    </location>
</feature>
<feature type="domain" description="Fibrinogen C-terminal" evidence="3">
    <location>
        <begin position="33"/>
        <end position="256"/>
    </location>
</feature>
<dbReference type="InterPro" id="IPR050373">
    <property type="entry name" value="Fibrinogen_C-term_domain"/>
</dbReference>
<evidence type="ECO:0000259" key="3">
    <source>
        <dbReference type="PROSITE" id="PS51406"/>
    </source>
</evidence>
<dbReference type="SMART" id="SM00186">
    <property type="entry name" value="FBG"/>
    <property type="match status" value="1"/>
</dbReference>
<dbReference type="PROSITE" id="PS51406">
    <property type="entry name" value="FIBRINOGEN_C_2"/>
    <property type="match status" value="1"/>
</dbReference>
<dbReference type="Pfam" id="PF00147">
    <property type="entry name" value="Fibrinogen_C"/>
    <property type="match status" value="1"/>
</dbReference>
<dbReference type="InterPro" id="IPR014716">
    <property type="entry name" value="Fibrinogen_a/b/g_C_1"/>
</dbReference>
<dbReference type="AlphaFoldDB" id="A0AAV2ZLP8"/>
<dbReference type="GO" id="GO:0048251">
    <property type="term" value="P:elastic fiber assembly"/>
    <property type="evidence" value="ECO:0007669"/>
    <property type="project" value="TreeGrafter"/>
</dbReference>
<reference evidence="4" key="1">
    <citation type="thesis" date="2020" institute="ProQuest LLC" country="789 East Eisenhower Parkway, Ann Arbor, MI, USA">
        <title>Comparative Genomics and Chromosome Evolution.</title>
        <authorList>
            <person name="Mudd A.B."/>
        </authorList>
    </citation>
    <scope>NUCLEOTIDE SEQUENCE</scope>
    <source>
        <strain evidence="4">1538</strain>
        <tissue evidence="4">Blood</tissue>
    </source>
</reference>
<evidence type="ECO:0000256" key="1">
    <source>
        <dbReference type="ARBA" id="ARBA00023157"/>
    </source>
</evidence>
<name>A0AAV2ZLP8_PYXAD</name>
<dbReference type="FunFam" id="3.90.215.10:FF:000001">
    <property type="entry name" value="Tenascin isoform 1"/>
    <property type="match status" value="1"/>
</dbReference>
<protein>
    <recommendedName>
        <fullName evidence="3">Fibrinogen C-terminal domain-containing protein</fullName>
    </recommendedName>
</protein>
<evidence type="ECO:0000313" key="4">
    <source>
        <dbReference type="EMBL" id="DBA18974.1"/>
    </source>
</evidence>
<dbReference type="EMBL" id="DYDO01000008">
    <property type="protein sequence ID" value="DBA18974.1"/>
    <property type="molecule type" value="Genomic_DNA"/>
</dbReference>
<dbReference type="InterPro" id="IPR036056">
    <property type="entry name" value="Fibrinogen-like_C"/>
</dbReference>
<dbReference type="PANTHER" id="PTHR19143:SF225">
    <property type="entry name" value="MICROFIBRIL-ASSOCIATED GLYCOPROTEIN 4"/>
    <property type="match status" value="1"/>
</dbReference>
<evidence type="ECO:0000313" key="5">
    <source>
        <dbReference type="Proteomes" id="UP001181693"/>
    </source>
</evidence>
<dbReference type="PANTHER" id="PTHR19143">
    <property type="entry name" value="FIBRINOGEN/TENASCIN/ANGIOPOEITIN"/>
    <property type="match status" value="1"/>
</dbReference>
<dbReference type="InterPro" id="IPR002181">
    <property type="entry name" value="Fibrinogen_a/b/g_C_dom"/>
</dbReference>
<keyword evidence="2" id="KW-0732">Signal</keyword>
<accession>A0AAV2ZLP8</accession>
<dbReference type="Proteomes" id="UP001181693">
    <property type="component" value="Unassembled WGS sequence"/>
</dbReference>
<dbReference type="SUPFAM" id="SSF56496">
    <property type="entry name" value="Fibrinogen C-terminal domain-like"/>
    <property type="match status" value="1"/>
</dbReference>
<proteinExistence type="predicted"/>
<feature type="signal peptide" evidence="2">
    <location>
        <begin position="1"/>
        <end position="22"/>
    </location>
</feature>
<comment type="caution">
    <text evidence="4">The sequence shown here is derived from an EMBL/GenBank/DDBJ whole genome shotgun (WGS) entry which is preliminary data.</text>
</comment>
<dbReference type="GO" id="GO:0005615">
    <property type="term" value="C:extracellular space"/>
    <property type="evidence" value="ECO:0007669"/>
    <property type="project" value="TreeGrafter"/>
</dbReference>
<dbReference type="Gene3D" id="3.90.215.10">
    <property type="entry name" value="Gamma Fibrinogen, chain A, domain 1"/>
    <property type="match status" value="1"/>
</dbReference>
<keyword evidence="5" id="KW-1185">Reference proteome</keyword>
<sequence length="256" mass="28738">MEVPGRLGLLFLLLVVLNSAKSQSLKPDHENGSDIQQYPVDCEDVHDFGADEDGVYVIYPSGPSSAVPVYCDMTTDNGKWTVIQRRVNGSVSFFRGYSDYKTGFGRADGEYWLGLNNIYQLTLRKKYELRVDLGDFEGNKTFAKYADFALSPNAINPEEDGYTLYVEGFTDGGAGDSLTYHNGMKFSTYDNDRDVYLQNCASLSAGGFWYRACHLANLNGPYLRGAHLSYGSGVIWSQWRGLYYSLKSTEMKIRRV</sequence>
<dbReference type="NCBIfam" id="NF040941">
    <property type="entry name" value="GGGWT_bact"/>
    <property type="match status" value="1"/>
</dbReference>
<dbReference type="CDD" id="cd00087">
    <property type="entry name" value="FReD"/>
    <property type="match status" value="1"/>
</dbReference>